<accession>A0ABY2QFU4</accession>
<protein>
    <submittedName>
        <fullName evidence="6">LysR family transcriptional regulator</fullName>
    </submittedName>
</protein>
<keyword evidence="3" id="KW-0238">DNA-binding</keyword>
<comment type="caution">
    <text evidence="6">The sequence shown here is derived from an EMBL/GenBank/DDBJ whole genome shotgun (WGS) entry which is preliminary data.</text>
</comment>
<proteinExistence type="inferred from homology"/>
<sequence length="300" mass="32887">MLFDGRIIAGITVFVAVARTGSYARASELLGLSRSGVGKAIGRLEERTGLRLFDRNARALKLTDQGRLFLDEATPMLEALGRIATPAAPAEIRGRLRVSTDGAFGPDVLIPILPDFLAEHPRVRLDVLVRDRIDNLLTDGFDVALRFGDPDARGLDKQLLMKSRVLTCASPGYLARHGTPMVPEDIGEEHRCVRLIDDVTGRPHAWHFIDAAGETRTIAPECGLTVNDAASLIAAARCDHGIVRLLDVVAEGPLRTGELVEILPEWNCLRWPAYLYTPDDAHRSPALEAFMGFVRRRLSA</sequence>
<dbReference type="Pfam" id="PF00126">
    <property type="entry name" value="HTH_1"/>
    <property type="match status" value="1"/>
</dbReference>
<dbReference type="SUPFAM" id="SSF53850">
    <property type="entry name" value="Periplasmic binding protein-like II"/>
    <property type="match status" value="1"/>
</dbReference>
<dbReference type="PROSITE" id="PS50931">
    <property type="entry name" value="HTH_LYSR"/>
    <property type="match status" value="1"/>
</dbReference>
<evidence type="ECO:0000313" key="6">
    <source>
        <dbReference type="EMBL" id="THG39075.1"/>
    </source>
</evidence>
<dbReference type="InterPro" id="IPR036390">
    <property type="entry name" value="WH_DNA-bd_sf"/>
</dbReference>
<evidence type="ECO:0000256" key="1">
    <source>
        <dbReference type="ARBA" id="ARBA00009437"/>
    </source>
</evidence>
<dbReference type="RefSeq" id="WP_046407635.1">
    <property type="nucleotide sequence ID" value="NZ_SSTI01000009.1"/>
</dbReference>
<dbReference type="InterPro" id="IPR005119">
    <property type="entry name" value="LysR_subst-bd"/>
</dbReference>
<dbReference type="InterPro" id="IPR036388">
    <property type="entry name" value="WH-like_DNA-bd_sf"/>
</dbReference>
<organism evidence="6 7">
    <name type="scientific">Sphingomonas olei</name>
    <dbReference type="NCBI Taxonomy" id="1886787"/>
    <lineage>
        <taxon>Bacteria</taxon>
        <taxon>Pseudomonadati</taxon>
        <taxon>Pseudomonadota</taxon>
        <taxon>Alphaproteobacteria</taxon>
        <taxon>Sphingomonadales</taxon>
        <taxon>Sphingomonadaceae</taxon>
        <taxon>Sphingomonas</taxon>
    </lineage>
</organism>
<dbReference type="InterPro" id="IPR058163">
    <property type="entry name" value="LysR-type_TF_proteobact-type"/>
</dbReference>
<dbReference type="PANTHER" id="PTHR30537:SF5">
    <property type="entry name" value="HTH-TYPE TRANSCRIPTIONAL ACTIVATOR TTDR-RELATED"/>
    <property type="match status" value="1"/>
</dbReference>
<keyword evidence="2" id="KW-0805">Transcription regulation</keyword>
<dbReference type="EMBL" id="SSTI01000009">
    <property type="protein sequence ID" value="THG39075.1"/>
    <property type="molecule type" value="Genomic_DNA"/>
</dbReference>
<reference evidence="6 7" key="1">
    <citation type="submission" date="2019-04" db="EMBL/GenBank/DDBJ databases">
        <title>Microbes associate with the intestines of laboratory mice.</title>
        <authorList>
            <person name="Navarre W."/>
            <person name="Wong E."/>
            <person name="Huang K.C."/>
            <person name="Tropini C."/>
            <person name="Ng K."/>
            <person name="Yu B."/>
        </authorList>
    </citation>
    <scope>NUCLEOTIDE SEQUENCE [LARGE SCALE GENOMIC DNA]</scope>
    <source>
        <strain evidence="6 7">NM83_B4-11</strain>
    </source>
</reference>
<evidence type="ECO:0000313" key="7">
    <source>
        <dbReference type="Proteomes" id="UP000308038"/>
    </source>
</evidence>
<feature type="domain" description="HTH lysR-type" evidence="5">
    <location>
        <begin position="13"/>
        <end position="63"/>
    </location>
</feature>
<evidence type="ECO:0000256" key="4">
    <source>
        <dbReference type="ARBA" id="ARBA00023163"/>
    </source>
</evidence>
<dbReference type="Pfam" id="PF03466">
    <property type="entry name" value="LysR_substrate"/>
    <property type="match status" value="1"/>
</dbReference>
<dbReference type="PANTHER" id="PTHR30537">
    <property type="entry name" value="HTH-TYPE TRANSCRIPTIONAL REGULATOR"/>
    <property type="match status" value="1"/>
</dbReference>
<keyword evidence="7" id="KW-1185">Reference proteome</keyword>
<comment type="similarity">
    <text evidence="1">Belongs to the LysR transcriptional regulatory family.</text>
</comment>
<dbReference type="Gene3D" id="1.10.10.10">
    <property type="entry name" value="Winged helix-like DNA-binding domain superfamily/Winged helix DNA-binding domain"/>
    <property type="match status" value="1"/>
</dbReference>
<dbReference type="Gene3D" id="3.40.190.290">
    <property type="match status" value="1"/>
</dbReference>
<evidence type="ECO:0000259" key="5">
    <source>
        <dbReference type="PROSITE" id="PS50931"/>
    </source>
</evidence>
<keyword evidence="4" id="KW-0804">Transcription</keyword>
<dbReference type="CDD" id="cd08422">
    <property type="entry name" value="PBP2_CrgA_like"/>
    <property type="match status" value="1"/>
</dbReference>
<dbReference type="InterPro" id="IPR000847">
    <property type="entry name" value="LysR_HTH_N"/>
</dbReference>
<name>A0ABY2QFU4_9SPHN</name>
<gene>
    <name evidence="6" type="ORF">E5988_12520</name>
</gene>
<dbReference type="Proteomes" id="UP000308038">
    <property type="component" value="Unassembled WGS sequence"/>
</dbReference>
<dbReference type="SUPFAM" id="SSF46785">
    <property type="entry name" value="Winged helix' DNA-binding domain"/>
    <property type="match status" value="1"/>
</dbReference>
<evidence type="ECO:0000256" key="3">
    <source>
        <dbReference type="ARBA" id="ARBA00023125"/>
    </source>
</evidence>
<evidence type="ECO:0000256" key="2">
    <source>
        <dbReference type="ARBA" id="ARBA00023015"/>
    </source>
</evidence>